<dbReference type="AlphaFoldDB" id="A0AAN8P447"/>
<evidence type="ECO:0000256" key="2">
    <source>
        <dbReference type="SAM" id="Phobius"/>
    </source>
</evidence>
<reference evidence="3 4" key="1">
    <citation type="submission" date="2023-10" db="EMBL/GenBank/DDBJ databases">
        <title>Genomes of two closely related lineages of the louse Polyplax serrata with different host specificities.</title>
        <authorList>
            <person name="Martinu J."/>
            <person name="Tarabai H."/>
            <person name="Stefka J."/>
            <person name="Hypsa V."/>
        </authorList>
    </citation>
    <scope>NUCLEOTIDE SEQUENCE [LARGE SCALE GENOMIC DNA]</scope>
    <source>
        <strain evidence="3">HR10_N</strain>
    </source>
</reference>
<dbReference type="EMBL" id="JAWJWE010000004">
    <property type="protein sequence ID" value="KAK6636698.1"/>
    <property type="molecule type" value="Genomic_DNA"/>
</dbReference>
<dbReference type="Proteomes" id="UP001372834">
    <property type="component" value="Unassembled WGS sequence"/>
</dbReference>
<evidence type="ECO:0000313" key="4">
    <source>
        <dbReference type="Proteomes" id="UP001372834"/>
    </source>
</evidence>
<feature type="region of interest" description="Disordered" evidence="1">
    <location>
        <begin position="207"/>
        <end position="253"/>
    </location>
</feature>
<protein>
    <submittedName>
        <fullName evidence="3">Uncharacterized protein</fullName>
    </submittedName>
</protein>
<sequence>MDPFKEREDLQRGEEQIHIIRRNENRNELPRPLTNEEIELWNNCLKTGFFKTGVPFGILSYALGKYITRMVPKKVPVTETTPKSLLGTVAIFTINCFIGSIFYAPICYEKLREKFEDTQKKMNVAREEKASTLRGTEGLFGSDDSFQSSLDTKADGPLGSFSHLNLDINSSIVENISDDINILDEKTPVKGPEMTYEQLRWRNRNNYSRSSYPLSSDSDRITKQSISDTSLNKAPPQDIAPPRPKNKYGDDME</sequence>
<name>A0AAN8P447_POLSC</name>
<keyword evidence="2" id="KW-1133">Transmembrane helix</keyword>
<feature type="compositionally biased region" description="Polar residues" evidence="1">
    <location>
        <begin position="223"/>
        <end position="232"/>
    </location>
</feature>
<accession>A0AAN8P447</accession>
<keyword evidence="2" id="KW-0472">Membrane</keyword>
<proteinExistence type="predicted"/>
<keyword evidence="2" id="KW-0812">Transmembrane</keyword>
<evidence type="ECO:0000313" key="3">
    <source>
        <dbReference type="EMBL" id="KAK6636698.1"/>
    </source>
</evidence>
<feature type="transmembrane region" description="Helical" evidence="2">
    <location>
        <begin position="85"/>
        <end position="106"/>
    </location>
</feature>
<evidence type="ECO:0000256" key="1">
    <source>
        <dbReference type="SAM" id="MobiDB-lite"/>
    </source>
</evidence>
<gene>
    <name evidence="3" type="ORF">RUM43_010360</name>
</gene>
<comment type="caution">
    <text evidence="3">The sequence shown here is derived from an EMBL/GenBank/DDBJ whole genome shotgun (WGS) entry which is preliminary data.</text>
</comment>
<organism evidence="3 4">
    <name type="scientific">Polyplax serrata</name>
    <name type="common">Common mouse louse</name>
    <dbReference type="NCBI Taxonomy" id="468196"/>
    <lineage>
        <taxon>Eukaryota</taxon>
        <taxon>Metazoa</taxon>
        <taxon>Ecdysozoa</taxon>
        <taxon>Arthropoda</taxon>
        <taxon>Hexapoda</taxon>
        <taxon>Insecta</taxon>
        <taxon>Pterygota</taxon>
        <taxon>Neoptera</taxon>
        <taxon>Paraneoptera</taxon>
        <taxon>Psocodea</taxon>
        <taxon>Troctomorpha</taxon>
        <taxon>Phthiraptera</taxon>
        <taxon>Anoplura</taxon>
        <taxon>Polyplacidae</taxon>
        <taxon>Polyplax</taxon>
    </lineage>
</organism>
<feature type="compositionally biased region" description="Low complexity" evidence="1">
    <location>
        <begin position="207"/>
        <end position="216"/>
    </location>
</feature>